<proteinExistence type="predicted"/>
<feature type="chain" id="PRO_5034403734" evidence="1">
    <location>
        <begin position="21"/>
        <end position="150"/>
    </location>
</feature>
<evidence type="ECO:0000313" key="3">
    <source>
        <dbReference type="Proteomes" id="UP000694415"/>
    </source>
</evidence>
<organism evidence="2 3">
    <name type="scientific">Mus spicilegus</name>
    <name type="common">Mound-building mouse</name>
    <dbReference type="NCBI Taxonomy" id="10103"/>
    <lineage>
        <taxon>Eukaryota</taxon>
        <taxon>Metazoa</taxon>
        <taxon>Chordata</taxon>
        <taxon>Craniata</taxon>
        <taxon>Vertebrata</taxon>
        <taxon>Euteleostomi</taxon>
        <taxon>Mammalia</taxon>
        <taxon>Eutheria</taxon>
        <taxon>Euarchontoglires</taxon>
        <taxon>Glires</taxon>
        <taxon>Rodentia</taxon>
        <taxon>Myomorpha</taxon>
        <taxon>Muroidea</taxon>
        <taxon>Muridae</taxon>
        <taxon>Murinae</taxon>
        <taxon>Mus</taxon>
        <taxon>Mus</taxon>
    </lineage>
</organism>
<name>A0A8C6HMX0_MUSSI</name>
<dbReference type="Proteomes" id="UP000694415">
    <property type="component" value="Unplaced"/>
</dbReference>
<dbReference type="AlphaFoldDB" id="A0A8C6HMX0"/>
<evidence type="ECO:0000313" key="2">
    <source>
        <dbReference type="Ensembl" id="ENSMSIP00000023374.1"/>
    </source>
</evidence>
<keyword evidence="1" id="KW-0732">Signal</keyword>
<feature type="signal peptide" evidence="1">
    <location>
        <begin position="1"/>
        <end position="20"/>
    </location>
</feature>
<accession>A0A8C6HMX0</accession>
<sequence length="150" mass="16680">MAGISHLMPVLIVKLCQISAAPGPGLRSEDSPFHPRPSWIPPFVSEVEEQDTRLWPESRGKPAAYSTCCRSLAEMLIEDRLHCGFQMNQVLFIDPLTRWGNGERERERKKKVPFEGSLPSVGKAVGSQEVGVFTKAFGLLLPQHRNQAAT</sequence>
<reference evidence="2" key="1">
    <citation type="submission" date="2025-08" db="UniProtKB">
        <authorList>
            <consortium name="Ensembl"/>
        </authorList>
    </citation>
    <scope>IDENTIFICATION</scope>
</reference>
<dbReference type="GeneTree" id="ENSGT00900000143303"/>
<reference evidence="2" key="2">
    <citation type="submission" date="2025-09" db="UniProtKB">
        <authorList>
            <consortium name="Ensembl"/>
        </authorList>
    </citation>
    <scope>IDENTIFICATION</scope>
</reference>
<dbReference type="Ensembl" id="ENSMSIT00000029489.1">
    <property type="protein sequence ID" value="ENSMSIP00000023374.1"/>
    <property type="gene ID" value="ENSMSIG00000019839.1"/>
</dbReference>
<protein>
    <submittedName>
        <fullName evidence="2">RIKEN cDNA 1700086D15 gene</fullName>
    </submittedName>
</protein>
<evidence type="ECO:0000256" key="1">
    <source>
        <dbReference type="SAM" id="SignalP"/>
    </source>
</evidence>
<keyword evidence="3" id="KW-1185">Reference proteome</keyword>